<evidence type="ECO:0000259" key="1">
    <source>
        <dbReference type="Pfam" id="PF13530"/>
    </source>
</evidence>
<dbReference type="SUPFAM" id="SSF55729">
    <property type="entry name" value="Acyl-CoA N-acyltransferases (Nat)"/>
    <property type="match status" value="1"/>
</dbReference>
<proteinExistence type="predicted"/>
<dbReference type="InterPro" id="IPR041380">
    <property type="entry name" value="Acetyltransf_17"/>
</dbReference>
<feature type="domain" description="Enhanced intracellular survival protein" evidence="1">
    <location>
        <begin position="182"/>
        <end position="270"/>
    </location>
</feature>
<organism evidence="3 4">
    <name type="scientific">Glutamicibacter ectropisis</name>
    <dbReference type="NCBI Taxonomy" id="3046593"/>
    <lineage>
        <taxon>Bacteria</taxon>
        <taxon>Bacillati</taxon>
        <taxon>Actinomycetota</taxon>
        <taxon>Actinomycetes</taxon>
        <taxon>Micrococcales</taxon>
        <taxon>Micrococcaceae</taxon>
        <taxon>Glutamicibacter</taxon>
    </lineage>
</organism>
<sequence length="291" mass="32021">MAGSGSNLPHTRRALKLKCRNGLKLLVELPGSILDIDPEKFETQFEQLMVSAFEHTFGSVDGTAHDKGVALGRWEGWDTLSKAKNMRHAAYYDEAGTLGGFVTYKFGGWDEPESKMVVHKLVATSDVARLKLLEYVASHDLIHEVHGQGSVDDPLRQVLADVRDYQVRSVDDVLWLRVLDVIAAFEARGYHHDGRLAVTVQDRLGLVSGTYVFEVVHGSASVRKVAEGSVQLDGVGQVSMGERELAGLYLGTTTLQQLLDIGRARRVSEATLCTNVDLFDVRRAGFTAHAF</sequence>
<evidence type="ECO:0000259" key="2">
    <source>
        <dbReference type="Pfam" id="PF17668"/>
    </source>
</evidence>
<dbReference type="GO" id="GO:0034069">
    <property type="term" value="F:aminoglycoside N-acetyltransferase activity"/>
    <property type="evidence" value="ECO:0007669"/>
    <property type="project" value="TreeGrafter"/>
</dbReference>
<accession>A0AAU6WAQ6</accession>
<dbReference type="GO" id="GO:0030649">
    <property type="term" value="P:aminoglycoside antibiotic catabolic process"/>
    <property type="evidence" value="ECO:0007669"/>
    <property type="project" value="TreeGrafter"/>
</dbReference>
<dbReference type="SUPFAM" id="SSF55718">
    <property type="entry name" value="SCP-like"/>
    <property type="match status" value="1"/>
</dbReference>
<dbReference type="Gene3D" id="3.40.630.30">
    <property type="match status" value="1"/>
</dbReference>
<dbReference type="Pfam" id="PF13530">
    <property type="entry name" value="SCP2_2"/>
    <property type="match status" value="1"/>
</dbReference>
<gene>
    <name evidence="3" type="ORF">QMQ05_09530</name>
</gene>
<dbReference type="AlphaFoldDB" id="A0AAU6WAQ6"/>
<evidence type="ECO:0000313" key="3">
    <source>
        <dbReference type="EMBL" id="XAO44617.1"/>
    </source>
</evidence>
<dbReference type="Gene3D" id="3.30.1050.10">
    <property type="entry name" value="SCP2 sterol-binding domain"/>
    <property type="match status" value="1"/>
</dbReference>
<dbReference type="PANTHER" id="PTHR37817">
    <property type="entry name" value="N-ACETYLTRANSFERASE EIS"/>
    <property type="match status" value="1"/>
</dbReference>
<dbReference type="Pfam" id="PF17668">
    <property type="entry name" value="Acetyltransf_17"/>
    <property type="match status" value="1"/>
</dbReference>
<dbReference type="InterPro" id="IPR025559">
    <property type="entry name" value="Eis_dom"/>
</dbReference>
<evidence type="ECO:0000313" key="4">
    <source>
        <dbReference type="Proteomes" id="UP001486888"/>
    </source>
</evidence>
<dbReference type="InterPro" id="IPR036527">
    <property type="entry name" value="SCP2_sterol-bd_dom_sf"/>
</dbReference>
<dbReference type="KEGG" id="gey:QMQ05_09530"/>
<reference evidence="3 4" key="1">
    <citation type="submission" date="2023-05" db="EMBL/GenBank/DDBJ databases">
        <title>Glutamicibacter sp. B1, complete genome.</title>
        <authorList>
            <person name="Long Y.H."/>
            <person name="Fang T."/>
            <person name="Li X.Y."/>
        </authorList>
    </citation>
    <scope>NUCLEOTIDE SEQUENCE [LARGE SCALE GENOMIC DNA]</scope>
    <source>
        <strain evidence="3 4">B1</strain>
    </source>
</reference>
<keyword evidence="4" id="KW-1185">Reference proteome</keyword>
<dbReference type="InterPro" id="IPR051554">
    <property type="entry name" value="Acetyltransferase_Eis"/>
</dbReference>
<name>A0AAU6WAQ6_9MICC</name>
<dbReference type="PANTHER" id="PTHR37817:SF1">
    <property type="entry name" value="N-ACETYLTRANSFERASE EIS"/>
    <property type="match status" value="1"/>
</dbReference>
<dbReference type="RefSeq" id="WP_345469526.1">
    <property type="nucleotide sequence ID" value="NZ_CP125942.1"/>
</dbReference>
<protein>
    <submittedName>
        <fullName evidence="3">Sterol carrier protein domain-containing protein</fullName>
    </submittedName>
</protein>
<feature type="domain" description="Eis-like acetyltransferase" evidence="2">
    <location>
        <begin position="74"/>
        <end position="170"/>
    </location>
</feature>
<dbReference type="EMBL" id="CP125942">
    <property type="protein sequence ID" value="XAO44617.1"/>
    <property type="molecule type" value="Genomic_DNA"/>
</dbReference>
<dbReference type="Proteomes" id="UP001486888">
    <property type="component" value="Chromosome"/>
</dbReference>
<dbReference type="InterPro" id="IPR016181">
    <property type="entry name" value="Acyl_CoA_acyltransferase"/>
</dbReference>